<dbReference type="GO" id="GO:0012505">
    <property type="term" value="C:endomembrane system"/>
    <property type="evidence" value="ECO:0007669"/>
    <property type="project" value="UniProtKB-SubCell"/>
</dbReference>
<feature type="compositionally biased region" description="Polar residues" evidence="10">
    <location>
        <begin position="1"/>
        <end position="15"/>
    </location>
</feature>
<comment type="caution">
    <text evidence="11">The sequence shown here is derived from an EMBL/GenBank/DDBJ whole genome shotgun (WGS) entry which is preliminary data.</text>
</comment>
<organism evidence="11 12">
    <name type="scientific">Cephalotus follicularis</name>
    <name type="common">Albany pitcher plant</name>
    <dbReference type="NCBI Taxonomy" id="3775"/>
    <lineage>
        <taxon>Eukaryota</taxon>
        <taxon>Viridiplantae</taxon>
        <taxon>Streptophyta</taxon>
        <taxon>Embryophyta</taxon>
        <taxon>Tracheophyta</taxon>
        <taxon>Spermatophyta</taxon>
        <taxon>Magnoliopsida</taxon>
        <taxon>eudicotyledons</taxon>
        <taxon>Gunneridae</taxon>
        <taxon>Pentapetalae</taxon>
        <taxon>rosids</taxon>
        <taxon>fabids</taxon>
        <taxon>Oxalidales</taxon>
        <taxon>Cephalotaceae</taxon>
        <taxon>Cephalotus</taxon>
    </lineage>
</organism>
<accession>A0A1Q3C0D9</accession>
<proteinExistence type="predicted"/>
<evidence type="ECO:0000256" key="7">
    <source>
        <dbReference type="ARBA" id="ARBA00022989"/>
    </source>
</evidence>
<evidence type="ECO:0000256" key="5">
    <source>
        <dbReference type="ARBA" id="ARBA00022842"/>
    </source>
</evidence>
<dbReference type="InterPro" id="IPR004131">
    <property type="entry name" value="PPase-energised_H-pump"/>
</dbReference>
<keyword evidence="9" id="KW-0472">Membrane</keyword>
<comment type="subcellular location">
    <subcellularLocation>
        <location evidence="1">Endomembrane system</location>
        <topology evidence="1">Multi-pass membrane protein</topology>
    </subcellularLocation>
</comment>
<evidence type="ECO:0000256" key="2">
    <source>
        <dbReference type="ARBA" id="ARBA00013242"/>
    </source>
</evidence>
<dbReference type="GO" id="GO:0004427">
    <property type="term" value="F:inorganic diphosphate phosphatase activity"/>
    <property type="evidence" value="ECO:0007669"/>
    <property type="project" value="InterPro"/>
</dbReference>
<evidence type="ECO:0000256" key="9">
    <source>
        <dbReference type="ARBA" id="ARBA00023136"/>
    </source>
</evidence>
<sequence length="246" mass="27493">MEQPLTPNSSPQAPNQPREKPTTQRQKLPTPQELITLYTEQGIESQEASIKVIEDLQNVLYKLISSNNIKSKQDKFMAETSRKMDAFNNRLAVVDMKVDSKPGYGETFAIGVASGAASSGIASVLPHVFENGFSCYWFLRYYCCLYDCKWYTPLCHGICFDGPGFPRFTEVGWWNIHKSSRCGSRLVGKVEQGIPEDDPQNPAVTADLDGFDVGDCAARGVNLFKSILVEIICSLKIEEFNMQCLQ</sequence>
<gene>
    <name evidence="11" type="ORF">CFOL_v3_17190</name>
</gene>
<evidence type="ECO:0000313" key="12">
    <source>
        <dbReference type="Proteomes" id="UP000187406"/>
    </source>
</evidence>
<keyword evidence="3" id="KW-0813">Transport</keyword>
<evidence type="ECO:0000256" key="1">
    <source>
        <dbReference type="ARBA" id="ARBA00004127"/>
    </source>
</evidence>
<keyword evidence="5" id="KW-0460">Magnesium</keyword>
<keyword evidence="4" id="KW-0812">Transmembrane</keyword>
<dbReference type="GO" id="GO:0009678">
    <property type="term" value="F:diphosphate hydrolysis-driven proton transmembrane transporter activity"/>
    <property type="evidence" value="ECO:0007669"/>
    <property type="project" value="UniProtKB-EC"/>
</dbReference>
<feature type="region of interest" description="Disordered" evidence="10">
    <location>
        <begin position="1"/>
        <end position="31"/>
    </location>
</feature>
<reference evidence="12" key="1">
    <citation type="submission" date="2016-04" db="EMBL/GenBank/DDBJ databases">
        <title>Cephalotus genome sequencing.</title>
        <authorList>
            <person name="Fukushima K."/>
            <person name="Hasebe M."/>
            <person name="Fang X."/>
        </authorList>
    </citation>
    <scope>NUCLEOTIDE SEQUENCE [LARGE SCALE GENOMIC DNA]</scope>
    <source>
        <strain evidence="12">cv. St1</strain>
    </source>
</reference>
<dbReference type="Proteomes" id="UP000187406">
    <property type="component" value="Unassembled WGS sequence"/>
</dbReference>
<dbReference type="Pfam" id="PF03030">
    <property type="entry name" value="H_PPase"/>
    <property type="match status" value="1"/>
</dbReference>
<keyword evidence="6" id="KW-1278">Translocase</keyword>
<dbReference type="EC" id="7.1.3.1" evidence="2"/>
<dbReference type="AlphaFoldDB" id="A0A1Q3C0D9"/>
<dbReference type="PANTHER" id="PTHR31998">
    <property type="entry name" value="K(+)-INSENSITIVE PYROPHOSPHATE-ENERGIZED PROTON PUMP"/>
    <property type="match status" value="1"/>
</dbReference>
<dbReference type="InParanoid" id="A0A1Q3C0D9"/>
<keyword evidence="7" id="KW-1133">Transmembrane helix</keyword>
<evidence type="ECO:0000256" key="10">
    <source>
        <dbReference type="SAM" id="MobiDB-lite"/>
    </source>
</evidence>
<evidence type="ECO:0000256" key="3">
    <source>
        <dbReference type="ARBA" id="ARBA00022448"/>
    </source>
</evidence>
<dbReference type="EMBL" id="BDDD01001135">
    <property type="protein sequence ID" value="GAV73707.1"/>
    <property type="molecule type" value="Genomic_DNA"/>
</dbReference>
<protein>
    <recommendedName>
        <fullName evidence="2">H(+)-exporting diphosphatase</fullName>
        <ecNumber evidence="2">7.1.3.1</ecNumber>
    </recommendedName>
</protein>
<evidence type="ECO:0000256" key="4">
    <source>
        <dbReference type="ARBA" id="ARBA00022692"/>
    </source>
</evidence>
<keyword evidence="12" id="KW-1185">Reference proteome</keyword>
<evidence type="ECO:0000256" key="8">
    <source>
        <dbReference type="ARBA" id="ARBA00023065"/>
    </source>
</evidence>
<dbReference type="FunCoup" id="A0A1Q3C0D9">
    <property type="interactions" value="94"/>
</dbReference>
<dbReference type="OrthoDB" id="1908822at2759"/>
<evidence type="ECO:0000256" key="6">
    <source>
        <dbReference type="ARBA" id="ARBA00022967"/>
    </source>
</evidence>
<evidence type="ECO:0000313" key="11">
    <source>
        <dbReference type="EMBL" id="GAV73707.1"/>
    </source>
</evidence>
<keyword evidence="8" id="KW-0406">Ion transport</keyword>
<name>A0A1Q3C0D9_CEPFO</name>
<dbReference type="GO" id="GO:0016020">
    <property type="term" value="C:membrane"/>
    <property type="evidence" value="ECO:0007669"/>
    <property type="project" value="InterPro"/>
</dbReference>